<proteinExistence type="predicted"/>
<keyword evidence="2" id="KW-1185">Reference proteome</keyword>
<dbReference type="Gene3D" id="2.40.70.10">
    <property type="entry name" value="Acid Proteases"/>
    <property type="match status" value="1"/>
</dbReference>
<dbReference type="RefSeq" id="WP_046396551.1">
    <property type="nucleotide sequence ID" value="NZ_CAWNTA010000123.1"/>
</dbReference>
<comment type="caution">
    <text evidence="1">The sequence shown here is derived from an EMBL/GenBank/DDBJ whole genome shotgun (WGS) entry which is preliminary data.</text>
</comment>
<dbReference type="InterPro" id="IPR021109">
    <property type="entry name" value="Peptidase_aspartic_dom_sf"/>
</dbReference>
<dbReference type="SUPFAM" id="SSF50630">
    <property type="entry name" value="Acid proteases"/>
    <property type="match status" value="1"/>
</dbReference>
<organism evidence="1 2">
    <name type="scientific">Photorhabdus hindustanensis</name>
    <dbReference type="NCBI Taxonomy" id="2918802"/>
    <lineage>
        <taxon>Bacteria</taxon>
        <taxon>Pseudomonadati</taxon>
        <taxon>Pseudomonadota</taxon>
        <taxon>Gammaproteobacteria</taxon>
        <taxon>Enterobacterales</taxon>
        <taxon>Morganellaceae</taxon>
        <taxon>Photorhabdus</taxon>
    </lineage>
</organism>
<dbReference type="Proteomes" id="UP000239550">
    <property type="component" value="Unassembled WGS sequence"/>
</dbReference>
<dbReference type="EMBL" id="PUWT01000056">
    <property type="protein sequence ID" value="PQQ23486.1"/>
    <property type="molecule type" value="Genomic_DNA"/>
</dbReference>
<accession>A0A2S8PWU8</accession>
<gene>
    <name evidence="1" type="ORF">C6H66_19300</name>
</gene>
<evidence type="ECO:0008006" key="3">
    <source>
        <dbReference type="Google" id="ProtNLM"/>
    </source>
</evidence>
<evidence type="ECO:0000313" key="2">
    <source>
        <dbReference type="Proteomes" id="UP000239550"/>
    </source>
</evidence>
<protein>
    <recommendedName>
        <fullName evidence="3">Aspartyl protease</fullName>
    </recommendedName>
</protein>
<reference evidence="1 2" key="1">
    <citation type="submission" date="2018-02" db="EMBL/GenBank/DDBJ databases">
        <title>Five New Genomes of Indian Photorhabdus Isolates TSA.</title>
        <authorList>
            <person name="Dubay B."/>
            <person name="Somvanshi V.S."/>
        </authorList>
    </citation>
    <scope>NUCLEOTIDE SEQUENCE [LARGE SCALE GENOMIC DNA]</scope>
    <source>
        <strain evidence="1 2">H1</strain>
    </source>
</reference>
<name>A0A2S8PWU8_9GAMM</name>
<dbReference type="AlphaFoldDB" id="A0A2S8PWU8"/>
<sequence length="289" mass="32970">MIKAIFVVLFFSSFSYAYEKLPILNIRYDDNGLPIVDATISNRYHTLMLDTGSSKGLHLYSYEIEKLLSESDLKSMKKQANIKLGDLSGRTFTVSRWMISELLISNILFKNIELVNLIPWGLSLGDTRKDPESEVIGLGAFKEQMVLLDFKDNKLQILTNQHYDITSWYSYHFNLTPSGISLRAEINKIPLNIILDTAATHSIIFYNRIPDGTKFRSCKLIDKTASNLDCNTVSVDLNDSKRDKKSIISIVINQNMPKDIDFDGLLGMDFLRGHKVILDMPNEKLYLSR</sequence>
<evidence type="ECO:0000313" key="1">
    <source>
        <dbReference type="EMBL" id="PQQ23486.1"/>
    </source>
</evidence>